<reference evidence="3" key="1">
    <citation type="submission" date="2016-12" db="EMBL/GenBank/DDBJ databases">
        <authorList>
            <person name="Rodrigo-Torres L."/>
            <person name="Arahal R.D."/>
            <person name="Lucena T."/>
        </authorList>
    </citation>
    <scope>NUCLEOTIDE SEQUENCE [LARGE SCALE GENOMIC DNA]</scope>
</reference>
<proteinExistence type="predicted"/>
<dbReference type="Gene3D" id="1.20.120.330">
    <property type="entry name" value="Nucleotidyltransferases domain 2"/>
    <property type="match status" value="1"/>
</dbReference>
<gene>
    <name evidence="2" type="ORF">VQ7734_02417</name>
</gene>
<dbReference type="CDD" id="cd05403">
    <property type="entry name" value="NT_KNTase_like"/>
    <property type="match status" value="1"/>
</dbReference>
<sequence length="304" mass="35168">MKQSLDHLPESNQHQIQRVANTIRNEVDALVRQRAGKPPLFKVQKIILFGSYARQPDEHGRTPWVYDPANGYLSDYDILVIVNHQELADDHRLWHLVDDKIQRLIPDIPVGVIVHTLNEVNTWLNQGLYFFKDIREQGIELFSDGTRALARPGNLTDEEKRAISQKHFDIWFKKAKDNLTKFNFSFTHPDIDIASSAFDLHQATEALLACTLLTCTNYLPKVHDPIKLKSFCAQQDPRFADLFPMETKFHRRSMQRLKRAYVEGRYSDHYEITEDELTYLAGEVVKLKDLVEAVCLARLGASNR</sequence>
<evidence type="ECO:0000313" key="2">
    <source>
        <dbReference type="EMBL" id="SHO56648.1"/>
    </source>
</evidence>
<keyword evidence="3" id="KW-1185">Reference proteome</keyword>
<dbReference type="Proteomes" id="UP000184600">
    <property type="component" value="Unassembled WGS sequence"/>
</dbReference>
<dbReference type="Gene3D" id="3.30.460.10">
    <property type="entry name" value="Beta Polymerase, domain 2"/>
    <property type="match status" value="1"/>
</dbReference>
<dbReference type="PANTHER" id="PTHR33933:SF1">
    <property type="entry name" value="PROTEIN ADENYLYLTRANSFERASE MNTA-RELATED"/>
    <property type="match status" value="1"/>
</dbReference>
<dbReference type="AlphaFoldDB" id="A0A1M7YVN9"/>
<dbReference type="SUPFAM" id="SSF81593">
    <property type="entry name" value="Nucleotidyltransferase substrate binding subunit/domain"/>
    <property type="match status" value="1"/>
</dbReference>
<dbReference type="STRING" id="1117707.VQ7734_02417"/>
<dbReference type="OrthoDB" id="1321649at2"/>
<evidence type="ECO:0000313" key="3">
    <source>
        <dbReference type="Proteomes" id="UP000184600"/>
    </source>
</evidence>
<dbReference type="EMBL" id="FRFG01000027">
    <property type="protein sequence ID" value="SHO56648.1"/>
    <property type="molecule type" value="Genomic_DNA"/>
</dbReference>
<dbReference type="InterPro" id="IPR043519">
    <property type="entry name" value="NT_sf"/>
</dbReference>
<evidence type="ECO:0000259" key="1">
    <source>
        <dbReference type="SMART" id="SM00748"/>
    </source>
</evidence>
<name>A0A1M7YVN9_9VIBR</name>
<dbReference type="SUPFAM" id="SSF81301">
    <property type="entry name" value="Nucleotidyltransferase"/>
    <property type="match status" value="1"/>
</dbReference>
<accession>A0A1M7YVN9</accession>
<protein>
    <submittedName>
        <fullName evidence="2">HEPN domain protein</fullName>
    </submittedName>
</protein>
<dbReference type="RefSeq" id="WP_073582843.1">
    <property type="nucleotide sequence ID" value="NZ_AP024898.1"/>
</dbReference>
<dbReference type="InterPro" id="IPR052548">
    <property type="entry name" value="Type_VII_TA_antitoxin"/>
</dbReference>
<feature type="domain" description="HEPN" evidence="1">
    <location>
        <begin position="172"/>
        <end position="294"/>
    </location>
</feature>
<dbReference type="Pfam" id="PF05168">
    <property type="entry name" value="HEPN"/>
    <property type="match status" value="1"/>
</dbReference>
<dbReference type="PANTHER" id="PTHR33933">
    <property type="entry name" value="NUCLEOTIDYLTRANSFERASE"/>
    <property type="match status" value="1"/>
</dbReference>
<dbReference type="InterPro" id="IPR007842">
    <property type="entry name" value="HEPN_dom"/>
</dbReference>
<organism evidence="2 3">
    <name type="scientific">Vibrio quintilis</name>
    <dbReference type="NCBI Taxonomy" id="1117707"/>
    <lineage>
        <taxon>Bacteria</taxon>
        <taxon>Pseudomonadati</taxon>
        <taxon>Pseudomonadota</taxon>
        <taxon>Gammaproteobacteria</taxon>
        <taxon>Vibrionales</taxon>
        <taxon>Vibrionaceae</taxon>
        <taxon>Vibrio</taxon>
    </lineage>
</organism>
<dbReference type="SMART" id="SM00748">
    <property type="entry name" value="HEPN"/>
    <property type="match status" value="1"/>
</dbReference>